<accession>A0A7W8XTT8</accession>
<comment type="caution">
    <text evidence="2">The sequence shown here is derived from an EMBL/GenBank/DDBJ whole genome shotgun (WGS) entry which is preliminary data.</text>
</comment>
<dbReference type="AlphaFoldDB" id="A0A7W8XTT8"/>
<keyword evidence="1" id="KW-0472">Membrane</keyword>
<keyword evidence="3" id="KW-1185">Reference proteome</keyword>
<name>A0A7W8XTT8_9HYPH</name>
<dbReference type="RefSeq" id="WP_183938731.1">
    <property type="nucleotide sequence ID" value="NZ_JACHBI010000008.1"/>
</dbReference>
<proteinExistence type="predicted"/>
<dbReference type="EMBL" id="JACHBI010000008">
    <property type="protein sequence ID" value="MBB5575437.1"/>
    <property type="molecule type" value="Genomic_DNA"/>
</dbReference>
<feature type="transmembrane region" description="Helical" evidence="1">
    <location>
        <begin position="12"/>
        <end position="31"/>
    </location>
</feature>
<evidence type="ECO:0000313" key="3">
    <source>
        <dbReference type="Proteomes" id="UP000549882"/>
    </source>
</evidence>
<organism evidence="2 3">
    <name type="scientific">Rhizobium paranaense</name>
    <dbReference type="NCBI Taxonomy" id="1650438"/>
    <lineage>
        <taxon>Bacteria</taxon>
        <taxon>Pseudomonadati</taxon>
        <taxon>Pseudomonadota</taxon>
        <taxon>Alphaproteobacteria</taxon>
        <taxon>Hyphomicrobiales</taxon>
        <taxon>Rhizobiaceae</taxon>
        <taxon>Rhizobium/Agrobacterium group</taxon>
        <taxon>Rhizobium</taxon>
    </lineage>
</organism>
<evidence type="ECO:0000256" key="1">
    <source>
        <dbReference type="SAM" id="Phobius"/>
    </source>
</evidence>
<evidence type="ECO:0000313" key="2">
    <source>
        <dbReference type="EMBL" id="MBB5575437.1"/>
    </source>
</evidence>
<sequence length="78" mass="8862">MLRMIGAFIRKNLPLAMAGLLTVLAIIIYNMGELLEKYHHKLMENIHYALAAIVLFGIFYIIAMLVRAVWTASQDDDP</sequence>
<reference evidence="2 3" key="1">
    <citation type="submission" date="2020-08" db="EMBL/GenBank/DDBJ databases">
        <title>Genomic Encyclopedia of Type Strains, Phase IV (KMG-V): Genome sequencing to study the core and pangenomes of soil and plant-associated prokaryotes.</title>
        <authorList>
            <person name="Whitman W."/>
        </authorList>
    </citation>
    <scope>NUCLEOTIDE SEQUENCE [LARGE SCALE GENOMIC DNA]</scope>
    <source>
        <strain evidence="2 3">SEMIA 4064</strain>
    </source>
</reference>
<dbReference type="Proteomes" id="UP000549882">
    <property type="component" value="Unassembled WGS sequence"/>
</dbReference>
<feature type="transmembrane region" description="Helical" evidence="1">
    <location>
        <begin position="46"/>
        <end position="70"/>
    </location>
</feature>
<keyword evidence="1" id="KW-1133">Transmembrane helix</keyword>
<keyword evidence="1" id="KW-0812">Transmembrane</keyword>
<protein>
    <submittedName>
        <fullName evidence="2">Putative membrane protein</fullName>
    </submittedName>
</protein>
<gene>
    <name evidence="2" type="ORF">GGD50_004072</name>
</gene>